<evidence type="ECO:0000313" key="3">
    <source>
        <dbReference type="Proteomes" id="UP000315759"/>
    </source>
</evidence>
<dbReference type="Pfam" id="PF12900">
    <property type="entry name" value="Pyridox_ox_2"/>
    <property type="match status" value="1"/>
</dbReference>
<dbReference type="SUPFAM" id="SSF50475">
    <property type="entry name" value="FMN-binding split barrel"/>
    <property type="match status" value="1"/>
</dbReference>
<keyword evidence="3" id="KW-1185">Reference proteome</keyword>
<feature type="region of interest" description="Disordered" evidence="1">
    <location>
        <begin position="25"/>
        <end position="53"/>
    </location>
</feature>
<dbReference type="InterPro" id="IPR012349">
    <property type="entry name" value="Split_barrel_FMN-bd"/>
</dbReference>
<reference evidence="2 3" key="1">
    <citation type="submission" date="2018-10" db="EMBL/GenBank/DDBJ databases">
        <title>Draft genome of Mycobacterium hodleri strain B.</title>
        <authorList>
            <person name="Amande T.J."/>
            <person name="Mcgenity T.J."/>
        </authorList>
    </citation>
    <scope>NUCLEOTIDE SEQUENCE [LARGE SCALE GENOMIC DNA]</scope>
    <source>
        <strain evidence="2 3">B</strain>
    </source>
</reference>
<dbReference type="InterPro" id="IPR024747">
    <property type="entry name" value="Pyridox_Oxase-rel"/>
</dbReference>
<dbReference type="AlphaFoldDB" id="A0A544W3C6"/>
<proteinExistence type="predicted"/>
<gene>
    <name evidence="2" type="ORF">D8S82_09680</name>
</gene>
<organism evidence="2 3">
    <name type="scientific">Mycolicibacterium hodleri</name>
    <dbReference type="NCBI Taxonomy" id="49897"/>
    <lineage>
        <taxon>Bacteria</taxon>
        <taxon>Bacillati</taxon>
        <taxon>Actinomycetota</taxon>
        <taxon>Actinomycetes</taxon>
        <taxon>Mycobacteriales</taxon>
        <taxon>Mycobacteriaceae</taxon>
        <taxon>Mycolicibacterium</taxon>
    </lineage>
</organism>
<dbReference type="Proteomes" id="UP000315759">
    <property type="component" value="Unassembled WGS sequence"/>
</dbReference>
<comment type="caution">
    <text evidence="2">The sequence shown here is derived from an EMBL/GenBank/DDBJ whole genome shotgun (WGS) entry which is preliminary data.</text>
</comment>
<evidence type="ECO:0000256" key="1">
    <source>
        <dbReference type="SAM" id="MobiDB-lite"/>
    </source>
</evidence>
<feature type="compositionally biased region" description="Basic and acidic residues" evidence="1">
    <location>
        <begin position="39"/>
        <end position="53"/>
    </location>
</feature>
<accession>A0A544W3C6</accession>
<dbReference type="EMBL" id="VIFX01000010">
    <property type="protein sequence ID" value="TQR86738.1"/>
    <property type="molecule type" value="Genomic_DNA"/>
</dbReference>
<protein>
    <submittedName>
        <fullName evidence="2">Pyridoxamine 5'-phosphate oxidase family protein</fullName>
    </submittedName>
</protein>
<name>A0A544W3C6_9MYCO</name>
<evidence type="ECO:0000313" key="2">
    <source>
        <dbReference type="EMBL" id="TQR86738.1"/>
    </source>
</evidence>
<dbReference type="Gene3D" id="2.30.110.10">
    <property type="entry name" value="Electron Transport, Fmn-binding Protein, Chain A"/>
    <property type="match status" value="1"/>
</dbReference>
<sequence>MRNGRTRWCRWSRYRAAVSSARRDGRTSNWLNPFRRRSHDQLGDGTGRGDGRTRSWARLAGSTLGRLAISVDDQPDVFPVNFVVQNRSILIRTAEGTKLAGAAVNQRVAFEVDDHDAVQGWSVVVKGHARIMTSSDELAAAERAQVLPWITTPKRQFIRITPSDITGRTFRFGGESATG</sequence>